<keyword evidence="3" id="KW-0547">Nucleotide-binding</keyword>
<dbReference type="EMBL" id="LT828648">
    <property type="protein sequence ID" value="SLM46425.1"/>
    <property type="molecule type" value="Genomic_DNA"/>
</dbReference>
<dbReference type="InterPro" id="IPR050683">
    <property type="entry name" value="Bact_Polysacc_Export_ATP-bd"/>
</dbReference>
<protein>
    <submittedName>
        <fullName evidence="6">ABC-type polysaccharide/polyol phosphate transport system, ATPase component</fullName>
    </submittedName>
</protein>
<dbReference type="InterPro" id="IPR027417">
    <property type="entry name" value="P-loop_NTPase"/>
</dbReference>
<dbReference type="PROSITE" id="PS00211">
    <property type="entry name" value="ABC_TRANSPORTER_1"/>
    <property type="match status" value="1"/>
</dbReference>
<accession>A0A1W1I094</accession>
<dbReference type="GO" id="GO:0016020">
    <property type="term" value="C:membrane"/>
    <property type="evidence" value="ECO:0007669"/>
    <property type="project" value="InterPro"/>
</dbReference>
<feature type="domain" description="ABC transporter" evidence="5">
    <location>
        <begin position="8"/>
        <end position="255"/>
    </location>
</feature>
<dbReference type="InterPro" id="IPR017871">
    <property type="entry name" value="ABC_transporter-like_CS"/>
</dbReference>
<organism evidence="6 7">
    <name type="scientific">Nitrospira japonica</name>
    <dbReference type="NCBI Taxonomy" id="1325564"/>
    <lineage>
        <taxon>Bacteria</taxon>
        <taxon>Pseudomonadati</taxon>
        <taxon>Nitrospirota</taxon>
        <taxon>Nitrospiria</taxon>
        <taxon>Nitrospirales</taxon>
        <taxon>Nitrospiraceae</taxon>
        <taxon>Nitrospira</taxon>
    </lineage>
</organism>
<dbReference type="AlphaFoldDB" id="A0A1W1I094"/>
<gene>
    <name evidence="6" type="ORF">NSJP_0253</name>
</gene>
<dbReference type="Pfam" id="PF00005">
    <property type="entry name" value="ABC_tran"/>
    <property type="match status" value="1"/>
</dbReference>
<dbReference type="CDD" id="cd03220">
    <property type="entry name" value="ABC_KpsT_Wzt"/>
    <property type="match status" value="1"/>
</dbReference>
<proteinExistence type="inferred from homology"/>
<evidence type="ECO:0000256" key="4">
    <source>
        <dbReference type="ARBA" id="ARBA00022840"/>
    </source>
</evidence>
<dbReference type="SMART" id="SM00382">
    <property type="entry name" value="AAA"/>
    <property type="match status" value="1"/>
</dbReference>
<evidence type="ECO:0000256" key="1">
    <source>
        <dbReference type="ARBA" id="ARBA00005417"/>
    </source>
</evidence>
<evidence type="ECO:0000313" key="7">
    <source>
        <dbReference type="Proteomes" id="UP000192042"/>
    </source>
</evidence>
<dbReference type="STRING" id="1325564.NSJP_0253"/>
<dbReference type="Pfam" id="PF14524">
    <property type="entry name" value="Wzt_C"/>
    <property type="match status" value="1"/>
</dbReference>
<dbReference type="CDD" id="cd10147">
    <property type="entry name" value="Wzt_C-like"/>
    <property type="match status" value="1"/>
</dbReference>
<evidence type="ECO:0000256" key="3">
    <source>
        <dbReference type="ARBA" id="ARBA00022741"/>
    </source>
</evidence>
<dbReference type="InterPro" id="IPR015860">
    <property type="entry name" value="ABC_transpr_TagH-like"/>
</dbReference>
<dbReference type="PANTHER" id="PTHR46743">
    <property type="entry name" value="TEICHOIC ACIDS EXPORT ATP-BINDING PROTEIN TAGH"/>
    <property type="match status" value="1"/>
</dbReference>
<dbReference type="Gene3D" id="3.40.50.300">
    <property type="entry name" value="P-loop containing nucleotide triphosphate hydrolases"/>
    <property type="match status" value="1"/>
</dbReference>
<dbReference type="SUPFAM" id="SSF52540">
    <property type="entry name" value="P-loop containing nucleoside triphosphate hydrolases"/>
    <property type="match status" value="1"/>
</dbReference>
<dbReference type="RefSeq" id="WP_172834075.1">
    <property type="nucleotide sequence ID" value="NZ_LT828648.1"/>
</dbReference>
<dbReference type="Gene3D" id="2.70.50.60">
    <property type="entry name" value="abc- transporter (atp binding component) like domain"/>
    <property type="match status" value="1"/>
</dbReference>
<keyword evidence="4" id="KW-0067">ATP-binding</keyword>
<keyword evidence="7" id="KW-1185">Reference proteome</keyword>
<reference evidence="6 7" key="1">
    <citation type="submission" date="2017-03" db="EMBL/GenBank/DDBJ databases">
        <authorList>
            <person name="Afonso C.L."/>
            <person name="Miller P.J."/>
            <person name="Scott M.A."/>
            <person name="Spackman E."/>
            <person name="Goraichik I."/>
            <person name="Dimitrov K.M."/>
            <person name="Suarez D.L."/>
            <person name="Swayne D.E."/>
        </authorList>
    </citation>
    <scope>NUCLEOTIDE SEQUENCE [LARGE SCALE GENOMIC DNA]</scope>
    <source>
        <strain evidence="6">Genome sequencing of Nitrospira japonica strain NJ11</strain>
    </source>
</reference>
<sequence>MMKHDASIRVEGLWKRYGLPIAPAFHRFVKRLTGDRPDHERPEQEEGPWALRDVSFEVKRGETLGIIGRNGAGKSTLLKILAGVTPPTRGRVEVRGRVFSMIELNAGIHPELTGRENVYLLGAIMGLSRGEMNEALPVIEEFIELERWFDRPVRTYSSGMLARLGFGVATSIRSDVLLIDETFSVGDLRFQNKGLARIKTMRDEGAAILLVTHSLDMLQLVALKGIVLHEGRIIAEGSVHDGLRAYEQLVFHSEAEGILRRSRRISTNEFTLFAARVFDANDSTVTEVEAGVPFGVEIECTVHRTLEQPVFSVGILNAAGVVCVWNVSDEDGLMASRSEGCFRLRVWYPDNALAKGAYEVNFSLREKTSYETLERVTGVTGFSVTCHGRARGIVRVAARWSLTRLLPTESHECREWTTVIGDSRP</sequence>
<dbReference type="KEGG" id="nja:NSJP_0253"/>
<dbReference type="Proteomes" id="UP000192042">
    <property type="component" value="Chromosome I"/>
</dbReference>
<evidence type="ECO:0000313" key="6">
    <source>
        <dbReference type="EMBL" id="SLM46425.1"/>
    </source>
</evidence>
<keyword evidence="2" id="KW-0813">Transport</keyword>
<dbReference type="GO" id="GO:0016887">
    <property type="term" value="F:ATP hydrolysis activity"/>
    <property type="evidence" value="ECO:0007669"/>
    <property type="project" value="InterPro"/>
</dbReference>
<dbReference type="InterPro" id="IPR003439">
    <property type="entry name" value="ABC_transporter-like_ATP-bd"/>
</dbReference>
<comment type="similarity">
    <text evidence="1">Belongs to the ABC transporter superfamily.</text>
</comment>
<dbReference type="InterPro" id="IPR003593">
    <property type="entry name" value="AAA+_ATPase"/>
</dbReference>
<evidence type="ECO:0000256" key="2">
    <source>
        <dbReference type="ARBA" id="ARBA00022448"/>
    </source>
</evidence>
<dbReference type="InterPro" id="IPR029439">
    <property type="entry name" value="Wzt_C"/>
</dbReference>
<evidence type="ECO:0000259" key="5">
    <source>
        <dbReference type="PROSITE" id="PS50893"/>
    </source>
</evidence>
<dbReference type="GO" id="GO:0005524">
    <property type="term" value="F:ATP binding"/>
    <property type="evidence" value="ECO:0007669"/>
    <property type="project" value="UniProtKB-KW"/>
</dbReference>
<name>A0A1W1I094_9BACT</name>
<dbReference type="GO" id="GO:0140359">
    <property type="term" value="F:ABC-type transporter activity"/>
    <property type="evidence" value="ECO:0007669"/>
    <property type="project" value="InterPro"/>
</dbReference>
<dbReference type="PROSITE" id="PS50893">
    <property type="entry name" value="ABC_TRANSPORTER_2"/>
    <property type="match status" value="1"/>
</dbReference>
<dbReference type="PANTHER" id="PTHR46743:SF2">
    <property type="entry name" value="TEICHOIC ACIDS EXPORT ATP-BINDING PROTEIN TAGH"/>
    <property type="match status" value="1"/>
</dbReference>